<proteinExistence type="predicted"/>
<protein>
    <recommendedName>
        <fullName evidence="4">Transmembrane protein</fullName>
    </recommendedName>
</protein>
<keyword evidence="1" id="KW-0812">Transmembrane</keyword>
<evidence type="ECO:0000313" key="3">
    <source>
        <dbReference type="Proteomes" id="UP001155241"/>
    </source>
</evidence>
<dbReference type="RefSeq" id="WP_252855326.1">
    <property type="nucleotide sequence ID" value="NZ_JAMXLR010000090.1"/>
</dbReference>
<dbReference type="Proteomes" id="UP001155241">
    <property type="component" value="Unassembled WGS sequence"/>
</dbReference>
<reference evidence="2" key="1">
    <citation type="submission" date="2022-06" db="EMBL/GenBank/DDBJ databases">
        <title>Aeoliella straminimaris, a novel planctomycete from sediments.</title>
        <authorList>
            <person name="Vitorino I.R."/>
            <person name="Lage O.M."/>
        </authorList>
    </citation>
    <scope>NUCLEOTIDE SEQUENCE</scope>
    <source>
        <strain evidence="2">ICT_H6.2</strain>
    </source>
</reference>
<comment type="caution">
    <text evidence="2">The sequence shown here is derived from an EMBL/GenBank/DDBJ whole genome shotgun (WGS) entry which is preliminary data.</text>
</comment>
<dbReference type="AlphaFoldDB" id="A0A9X2JJ47"/>
<keyword evidence="3" id="KW-1185">Reference proteome</keyword>
<feature type="transmembrane region" description="Helical" evidence="1">
    <location>
        <begin position="118"/>
        <end position="135"/>
    </location>
</feature>
<sequence>MQESPEAIESTTNQADVRPPLGVRMIAGVLLVMGVWSAVRQFITWWIEDEFNFPASVLILLIGWGLLRRREWARKLTCILAFLFCFAGSIALFVALWSTGNLLFNADTLIVGDLFSKTLAILAAGALTGGSYWAFRYTQDVRPGDWFLDHPPIRPFIQWNPALWRFSLTSLFFLTVVVAVSTATVVFHPAVKAMHARMLVKQAMSDPVYFPPRAPSKAPAIPTLGPVGWSVQGMGVDGNSATLHWIAEKSPNEPAMPNLVFVVFADASSHWSVDFSQGSVETARLTVHEEVLVFEPDRSAQLCEYHDGRLHQSEMQISLVELWSYLYYPHSSNPNYDWTVADLETYIKDLRRRVAEREAKNSHP</sequence>
<evidence type="ECO:0008006" key="4">
    <source>
        <dbReference type="Google" id="ProtNLM"/>
    </source>
</evidence>
<name>A0A9X2JJ47_9BACT</name>
<dbReference type="EMBL" id="JAMXLR010000090">
    <property type="protein sequence ID" value="MCO6047217.1"/>
    <property type="molecule type" value="Genomic_DNA"/>
</dbReference>
<evidence type="ECO:0000256" key="1">
    <source>
        <dbReference type="SAM" id="Phobius"/>
    </source>
</evidence>
<organism evidence="2 3">
    <name type="scientific">Aeoliella straminimaris</name>
    <dbReference type="NCBI Taxonomy" id="2954799"/>
    <lineage>
        <taxon>Bacteria</taxon>
        <taxon>Pseudomonadati</taxon>
        <taxon>Planctomycetota</taxon>
        <taxon>Planctomycetia</taxon>
        <taxon>Pirellulales</taxon>
        <taxon>Lacipirellulaceae</taxon>
        <taxon>Aeoliella</taxon>
    </lineage>
</organism>
<feature type="transmembrane region" description="Helical" evidence="1">
    <location>
        <begin position="163"/>
        <end position="187"/>
    </location>
</feature>
<accession>A0A9X2JJ47</accession>
<feature type="transmembrane region" description="Helical" evidence="1">
    <location>
        <begin position="51"/>
        <end position="67"/>
    </location>
</feature>
<feature type="transmembrane region" description="Helical" evidence="1">
    <location>
        <begin position="21"/>
        <end position="39"/>
    </location>
</feature>
<feature type="transmembrane region" description="Helical" evidence="1">
    <location>
        <begin position="79"/>
        <end position="98"/>
    </location>
</feature>
<keyword evidence="1" id="KW-1133">Transmembrane helix</keyword>
<gene>
    <name evidence="2" type="ORF">NG895_25235</name>
</gene>
<keyword evidence="1" id="KW-0472">Membrane</keyword>
<evidence type="ECO:0000313" key="2">
    <source>
        <dbReference type="EMBL" id="MCO6047217.1"/>
    </source>
</evidence>